<comment type="caution">
    <text evidence="2">The sequence shown here is derived from an EMBL/GenBank/DDBJ whole genome shotgun (WGS) entry which is preliminary data.</text>
</comment>
<reference evidence="2 3" key="1">
    <citation type="submission" date="2016-01" db="EMBL/GenBank/DDBJ databases">
        <title>Amycolatopsis coloradensis genome sequencing and assembly.</title>
        <authorList>
            <person name="Mayilraj S."/>
        </authorList>
    </citation>
    <scope>NUCLEOTIDE SEQUENCE [LARGE SCALE GENOMIC DNA]</scope>
    <source>
        <strain evidence="2 3">DSM 44225</strain>
    </source>
</reference>
<feature type="region of interest" description="Disordered" evidence="1">
    <location>
        <begin position="1"/>
        <end position="25"/>
    </location>
</feature>
<dbReference type="AlphaFoldDB" id="A0A1R0KU62"/>
<feature type="compositionally biased region" description="Basic and acidic residues" evidence="1">
    <location>
        <begin position="1"/>
        <end position="20"/>
    </location>
</feature>
<evidence type="ECO:0000256" key="1">
    <source>
        <dbReference type="SAM" id="MobiDB-lite"/>
    </source>
</evidence>
<accession>A0A1R0KU62</accession>
<proteinExistence type="predicted"/>
<dbReference type="InterPro" id="IPR018691">
    <property type="entry name" value="DUF2188"/>
</dbReference>
<dbReference type="RefSeq" id="WP_076161211.1">
    <property type="nucleotide sequence ID" value="NZ_JBEZVB010000164.1"/>
</dbReference>
<dbReference type="STRING" id="76021.BS329_15355"/>
<evidence type="ECO:0008006" key="4">
    <source>
        <dbReference type="Google" id="ProtNLM"/>
    </source>
</evidence>
<protein>
    <recommendedName>
        <fullName evidence="4">DUF2188 domain-containing protein</fullName>
    </recommendedName>
</protein>
<dbReference type="Proteomes" id="UP000187486">
    <property type="component" value="Unassembled WGS sequence"/>
</dbReference>
<evidence type="ECO:0000313" key="3">
    <source>
        <dbReference type="Proteomes" id="UP000187486"/>
    </source>
</evidence>
<name>A0A1R0KU62_9PSEU</name>
<organism evidence="2 3">
    <name type="scientific">Amycolatopsis coloradensis</name>
    <dbReference type="NCBI Taxonomy" id="76021"/>
    <lineage>
        <taxon>Bacteria</taxon>
        <taxon>Bacillati</taxon>
        <taxon>Actinomycetota</taxon>
        <taxon>Actinomycetes</taxon>
        <taxon>Pseudonocardiales</taxon>
        <taxon>Pseudonocardiaceae</taxon>
        <taxon>Amycolatopsis</taxon>
    </lineage>
</organism>
<evidence type="ECO:0000313" key="2">
    <source>
        <dbReference type="EMBL" id="OLZ51641.1"/>
    </source>
</evidence>
<sequence>MKGDVETYHQNGEWRNKVEGETEPVGGAYATKADAVAKGRELAIERKVEHFIRNMDGTIGERNTYTGHDPRNIPG</sequence>
<gene>
    <name evidence="2" type="ORF">BS329_15355</name>
</gene>
<dbReference type="Pfam" id="PF09954">
    <property type="entry name" value="DUF2188"/>
    <property type="match status" value="1"/>
</dbReference>
<dbReference type="EMBL" id="MQUQ01000007">
    <property type="protein sequence ID" value="OLZ51641.1"/>
    <property type="molecule type" value="Genomic_DNA"/>
</dbReference>
<keyword evidence="3" id="KW-1185">Reference proteome</keyword>